<dbReference type="Proteomes" id="UP000199545">
    <property type="component" value="Unassembled WGS sequence"/>
</dbReference>
<accession>A0A1I3PLT3</accession>
<proteinExistence type="predicted"/>
<evidence type="ECO:0000313" key="3">
    <source>
        <dbReference type="Proteomes" id="UP000199545"/>
    </source>
</evidence>
<gene>
    <name evidence="2" type="ORF">SAMN05421852_10627</name>
</gene>
<keyword evidence="1" id="KW-0175">Coiled coil</keyword>
<keyword evidence="3" id="KW-1185">Reference proteome</keyword>
<evidence type="ECO:0000256" key="1">
    <source>
        <dbReference type="SAM" id="Coils"/>
    </source>
</evidence>
<dbReference type="EMBL" id="FORR01000006">
    <property type="protein sequence ID" value="SFJ22518.1"/>
    <property type="molecule type" value="Genomic_DNA"/>
</dbReference>
<organism evidence="2 3">
    <name type="scientific">Thermoflavimicrobium dichotomicum</name>
    <dbReference type="NCBI Taxonomy" id="46223"/>
    <lineage>
        <taxon>Bacteria</taxon>
        <taxon>Bacillati</taxon>
        <taxon>Bacillota</taxon>
        <taxon>Bacilli</taxon>
        <taxon>Bacillales</taxon>
        <taxon>Thermoactinomycetaceae</taxon>
        <taxon>Thermoflavimicrobium</taxon>
    </lineage>
</organism>
<name>A0A1I3PLT3_9BACL</name>
<evidence type="ECO:0000313" key="2">
    <source>
        <dbReference type="EMBL" id="SFJ22518.1"/>
    </source>
</evidence>
<dbReference type="AlphaFoldDB" id="A0A1I3PLT3"/>
<sequence length="160" mass="19191">MLEQKNEIIAWYKWKEKEYKQLVEYKDEEYRLLLEETDKKVKRLEDELTKWKEREQSLRNALKIKDGILQQYLKANHFQNDNRSHPVLSDPEHSRRIFSRRKMGLDLHPNRMSMVTLGDVFEYTYPRKRKGDASKNGDESNLATKKTFISGFEPDTVLPL</sequence>
<reference evidence="2 3" key="1">
    <citation type="submission" date="2016-10" db="EMBL/GenBank/DDBJ databases">
        <authorList>
            <person name="de Groot N.N."/>
        </authorList>
    </citation>
    <scope>NUCLEOTIDE SEQUENCE [LARGE SCALE GENOMIC DNA]</scope>
    <source>
        <strain evidence="2 3">DSM 44778</strain>
    </source>
</reference>
<feature type="coiled-coil region" evidence="1">
    <location>
        <begin position="27"/>
        <end position="61"/>
    </location>
</feature>
<protein>
    <submittedName>
        <fullName evidence="2">Uncharacterized protein</fullName>
    </submittedName>
</protein>